<dbReference type="HOGENOM" id="CLU_114047_2_2_9"/>
<dbReference type="KEGG" id="dae:Dtox_3659"/>
<organism evidence="2 3">
    <name type="scientific">Desulfofarcimen acetoxidans (strain ATCC 49208 / DSM 771 / KCTC 5769 / VKM B-1644 / 5575)</name>
    <name type="common">Desulfotomaculum acetoxidans</name>
    <dbReference type="NCBI Taxonomy" id="485916"/>
    <lineage>
        <taxon>Bacteria</taxon>
        <taxon>Bacillati</taxon>
        <taxon>Bacillota</taxon>
        <taxon>Clostridia</taxon>
        <taxon>Eubacteriales</taxon>
        <taxon>Peptococcaceae</taxon>
        <taxon>Desulfofarcimen</taxon>
    </lineage>
</organism>
<dbReference type="InterPro" id="IPR035069">
    <property type="entry name" value="TTHA1013/TTHA0281-like"/>
</dbReference>
<feature type="domain" description="HicB-like antitoxin of toxin-antitoxin system" evidence="1">
    <location>
        <begin position="3"/>
        <end position="66"/>
    </location>
</feature>
<dbReference type="PANTHER" id="PTHR34504">
    <property type="entry name" value="ANTITOXIN HICB"/>
    <property type="match status" value="1"/>
</dbReference>
<dbReference type="AlphaFoldDB" id="C8VWK5"/>
<sequence>MQYLVIIEKANGNYSAYLPDVPGCVATGKTPEEATKAITEALTMHLDGLTQDGIPLPQPAARADYIAVPIAT</sequence>
<dbReference type="Pfam" id="PF15919">
    <property type="entry name" value="HicB_lk_antitox"/>
    <property type="match status" value="1"/>
</dbReference>
<evidence type="ECO:0000259" key="1">
    <source>
        <dbReference type="Pfam" id="PF15919"/>
    </source>
</evidence>
<dbReference type="PANTHER" id="PTHR34504:SF2">
    <property type="entry name" value="UPF0150 PROTEIN SSL0259"/>
    <property type="match status" value="1"/>
</dbReference>
<name>C8VWK5_DESAS</name>
<dbReference type="OrthoDB" id="5419659at2"/>
<dbReference type="SUPFAM" id="SSF143100">
    <property type="entry name" value="TTHA1013/TTHA0281-like"/>
    <property type="match status" value="1"/>
</dbReference>
<dbReference type="Gene3D" id="3.30.160.250">
    <property type="match status" value="1"/>
</dbReference>
<dbReference type="RefSeq" id="WP_015759056.1">
    <property type="nucleotide sequence ID" value="NC_013216.1"/>
</dbReference>
<dbReference type="EMBL" id="CP001720">
    <property type="protein sequence ID" value="ACV64369.1"/>
    <property type="molecule type" value="Genomic_DNA"/>
</dbReference>
<protein>
    <recommendedName>
        <fullName evidence="1">HicB-like antitoxin of toxin-antitoxin system domain-containing protein</fullName>
    </recommendedName>
</protein>
<dbReference type="STRING" id="485916.Dtox_3659"/>
<dbReference type="eggNOG" id="COG1598">
    <property type="taxonomic scope" value="Bacteria"/>
</dbReference>
<dbReference type="InterPro" id="IPR051404">
    <property type="entry name" value="TA_system_antitoxin"/>
</dbReference>
<accession>C8VWK5</accession>
<evidence type="ECO:0000313" key="3">
    <source>
        <dbReference type="Proteomes" id="UP000002217"/>
    </source>
</evidence>
<keyword evidence="3" id="KW-1185">Reference proteome</keyword>
<dbReference type="InterPro" id="IPR031807">
    <property type="entry name" value="HicB-like"/>
</dbReference>
<dbReference type="Proteomes" id="UP000002217">
    <property type="component" value="Chromosome"/>
</dbReference>
<proteinExistence type="predicted"/>
<reference evidence="2 3" key="1">
    <citation type="journal article" date="2009" name="Stand. Genomic Sci.">
        <title>Complete genome sequence of Desulfotomaculum acetoxidans type strain (5575).</title>
        <authorList>
            <person name="Spring S."/>
            <person name="Lapidus A."/>
            <person name="Schroder M."/>
            <person name="Gleim D."/>
            <person name="Sims D."/>
            <person name="Meincke L."/>
            <person name="Glavina Del Rio T."/>
            <person name="Tice H."/>
            <person name="Copeland A."/>
            <person name="Cheng J.F."/>
            <person name="Lucas S."/>
            <person name="Chen F."/>
            <person name="Nolan M."/>
            <person name="Bruce D."/>
            <person name="Goodwin L."/>
            <person name="Pitluck S."/>
            <person name="Ivanova N."/>
            <person name="Mavromatis K."/>
            <person name="Mikhailova N."/>
            <person name="Pati A."/>
            <person name="Chen A."/>
            <person name="Palaniappan K."/>
            <person name="Land M."/>
            <person name="Hauser L."/>
            <person name="Chang Y.J."/>
            <person name="Jeffries C.D."/>
            <person name="Chain P."/>
            <person name="Saunders E."/>
            <person name="Brettin T."/>
            <person name="Detter J.C."/>
            <person name="Goker M."/>
            <person name="Bristow J."/>
            <person name="Eisen J.A."/>
            <person name="Markowitz V."/>
            <person name="Hugenholtz P."/>
            <person name="Kyrpides N.C."/>
            <person name="Klenk H.P."/>
            <person name="Han C."/>
        </authorList>
    </citation>
    <scope>NUCLEOTIDE SEQUENCE [LARGE SCALE GENOMIC DNA]</scope>
    <source>
        <strain evidence="3">ATCC 49208 / DSM 771 / VKM B-1644</strain>
    </source>
</reference>
<gene>
    <name evidence="2" type="ordered locus">Dtox_3659</name>
</gene>
<evidence type="ECO:0000313" key="2">
    <source>
        <dbReference type="EMBL" id="ACV64369.1"/>
    </source>
</evidence>